<proteinExistence type="predicted"/>
<gene>
    <name evidence="3" type="ORF">SAMN04487959_111121</name>
</gene>
<dbReference type="SUPFAM" id="SSF81324">
    <property type="entry name" value="Voltage-gated potassium channels"/>
    <property type="match status" value="1"/>
</dbReference>
<dbReference type="PANTHER" id="PTHR43833:SF9">
    <property type="entry name" value="POTASSIUM CHANNEL PROTEIN YUGO-RELATED"/>
    <property type="match status" value="1"/>
</dbReference>
<feature type="transmembrane region" description="Helical" evidence="1">
    <location>
        <begin position="31"/>
        <end position="49"/>
    </location>
</feature>
<evidence type="ECO:0000256" key="1">
    <source>
        <dbReference type="SAM" id="Phobius"/>
    </source>
</evidence>
<keyword evidence="1" id="KW-1133">Transmembrane helix</keyword>
<keyword evidence="1" id="KW-0472">Membrane</keyword>
<protein>
    <submittedName>
        <fullName evidence="3">Voltage-gated potassium channel</fullName>
    </submittedName>
</protein>
<accession>A0A1I3DLS7</accession>
<dbReference type="Pfam" id="PF07885">
    <property type="entry name" value="Ion_trans_2"/>
    <property type="match status" value="1"/>
</dbReference>
<dbReference type="SUPFAM" id="SSF51735">
    <property type="entry name" value="NAD(P)-binding Rossmann-fold domains"/>
    <property type="match status" value="1"/>
</dbReference>
<dbReference type="STRING" id="442341.SAMN04487959_111121"/>
<feature type="transmembrane region" description="Helical" evidence="1">
    <location>
        <begin position="82"/>
        <end position="104"/>
    </location>
</feature>
<evidence type="ECO:0000259" key="2">
    <source>
        <dbReference type="Pfam" id="PF07885"/>
    </source>
</evidence>
<keyword evidence="4" id="KW-1185">Reference proteome</keyword>
<reference evidence="3 4" key="1">
    <citation type="submission" date="2016-10" db="EMBL/GenBank/DDBJ databases">
        <authorList>
            <person name="de Groot N.N."/>
        </authorList>
    </citation>
    <scope>NUCLEOTIDE SEQUENCE [LARGE SCALE GENOMIC DNA]</scope>
    <source>
        <strain evidence="3 4">CGMCC 1.6848</strain>
    </source>
</reference>
<keyword evidence="3" id="KW-0407">Ion channel</keyword>
<dbReference type="RefSeq" id="WP_092847874.1">
    <property type="nucleotide sequence ID" value="NZ_FOPY01000011.1"/>
</dbReference>
<dbReference type="Proteomes" id="UP000199040">
    <property type="component" value="Unassembled WGS sequence"/>
</dbReference>
<dbReference type="GO" id="GO:0034220">
    <property type="term" value="P:monoatomic ion transmembrane transport"/>
    <property type="evidence" value="ECO:0007669"/>
    <property type="project" value="UniProtKB-KW"/>
</dbReference>
<dbReference type="PANTHER" id="PTHR43833">
    <property type="entry name" value="POTASSIUM CHANNEL PROTEIN 2-RELATED-RELATED"/>
    <property type="match status" value="1"/>
</dbReference>
<organism evidence="3 4">
    <name type="scientific">Modicisalibacter xianhensis</name>
    <dbReference type="NCBI Taxonomy" id="442341"/>
    <lineage>
        <taxon>Bacteria</taxon>
        <taxon>Pseudomonadati</taxon>
        <taxon>Pseudomonadota</taxon>
        <taxon>Gammaproteobacteria</taxon>
        <taxon>Oceanospirillales</taxon>
        <taxon>Halomonadaceae</taxon>
        <taxon>Modicisalibacter</taxon>
    </lineage>
</organism>
<dbReference type="Gene3D" id="1.10.287.70">
    <property type="match status" value="1"/>
</dbReference>
<feature type="domain" description="Potassium channel" evidence="2">
    <location>
        <begin position="34"/>
        <end position="105"/>
    </location>
</feature>
<dbReference type="EMBL" id="FOPY01000011">
    <property type="protein sequence ID" value="SFH87712.1"/>
    <property type="molecule type" value="Genomic_DNA"/>
</dbReference>
<evidence type="ECO:0000313" key="3">
    <source>
        <dbReference type="EMBL" id="SFH87712.1"/>
    </source>
</evidence>
<name>A0A1I3DLS7_9GAMM</name>
<keyword evidence="3" id="KW-0406">Ion transport</keyword>
<dbReference type="InterPro" id="IPR036291">
    <property type="entry name" value="NAD(P)-bd_dom_sf"/>
</dbReference>
<dbReference type="Gene3D" id="3.40.50.720">
    <property type="entry name" value="NAD(P)-binding Rossmann-like Domain"/>
    <property type="match status" value="1"/>
</dbReference>
<dbReference type="AlphaFoldDB" id="A0A1I3DLS7"/>
<dbReference type="InterPro" id="IPR050721">
    <property type="entry name" value="Trk_Ktr_HKT_K-transport"/>
</dbReference>
<evidence type="ECO:0000313" key="4">
    <source>
        <dbReference type="Proteomes" id="UP000199040"/>
    </source>
</evidence>
<dbReference type="InterPro" id="IPR013099">
    <property type="entry name" value="K_chnl_dom"/>
</dbReference>
<keyword evidence="1" id="KW-0812">Transmembrane</keyword>
<keyword evidence="3" id="KW-0813">Transport</keyword>
<sequence length="372" mass="41861">MLLLRVLRRRQTCDQLSQKLDINMRSRLRRAFYWLVTLTALHTLAMVLFEGLGWEDSLWLTLTTMTTVGYGDFSAATPMGRAVTVVLLYVAGITLLAQLASDYIDYRLKRKESMIKGRWRWKMQGHVLIINSPNNNAAVYFERLVAQLRTTEQLGDVPVQILTDAFPDGLPESLREMGVVHHHGEPADPQALEAVTPAQARAIIVLARDEYSRVSDSITLDVLMLLQALCRDAQPYTVAECVHEGNRHRTELAGASTTLRPIRAYPEMLVRSLVAPGAEKILENLFTHHDDHAMRYPVQLEDVVWADVACRLMAEGMGTLMAYVAEDGTINCHPAHDHRFSAKALILMVREEFVPSMKEIERCVRQGEGAAS</sequence>